<sequence>MADEITYAKFLLRRGNKQDLTELDTAEPALATDTKQLLIGSAEGNIELANQSSVDALATKEAKNAQDISSLKDGQQTTNTALNEVKNQVNDYSDNIQGLTNAVSSTNDRVAANIDEINELKTKTDTTNQTVNSLSGSLSSVKKEIDDAKGAGTLKEKLDGLGKSRRRQLLTATVEGQKVFTITNGAYVVGSETLDVVVGTVPQPPTSYTETSSTSITLSEGVPLGTKVLLYWLEGKVPVQFGHNTTHYEDGQDPIDITKLKNYNSTVGNVIARSEGVLNVKELGSIGDGVAKEAGFFQKALNTIRDLGGGKVVVPRGRYLIDAPLQVYKNTTIDLDKDAELITDSAGTASNMFINGEFKNNSYALGYNGNSNIAIRGGVLNVNQLTRTAASFAHAKNILFENITFKNVVDNHFVELSAMKDVTFRKCRFLNFKNVDTANRNYVEAIQIDTSTASAFPAFGGYDNTVVDNVLVEDCYFGSDETAPAGFGAVAVGVGSHGSVVGGWNRNITIKDCVFDGMTYCGVRAAKWNDTLIHNNKFYNCARGVLFEFTNSNYETYRGVEITKNKFYGCGSAADTVKVAGNATASVEEVHIEDNRFYNAASPAYNYIYVSYANNTWVESNFGSNARRLFYAYKVTNLSYEKNKGNTLAYNSAYISNCNDVSLDGNMFSGMGHQGLLLEACKGGVIRDNIMTDCAVDNGAIQLYSVCTDFIVHDNVVKTGSLNTLALYGLFITADSTNIRHYNNVLKGSTGPVNTAVQGQVTMTNANGAIVNVKANASNQLIITQE</sequence>
<dbReference type="GO" id="GO:0051701">
    <property type="term" value="P:biological process involved in interaction with host"/>
    <property type="evidence" value="ECO:0007669"/>
    <property type="project" value="UniProtKB-ARBA"/>
</dbReference>
<evidence type="ECO:0000256" key="2">
    <source>
        <dbReference type="ARBA" id="ARBA00022844"/>
    </source>
</evidence>
<keyword evidence="2" id="KW-0946">Virion</keyword>
<dbReference type="RefSeq" id="YP_009151647.1">
    <property type="nucleotide sequence ID" value="NC_027374.1"/>
</dbReference>
<dbReference type="EMBL" id="KM236246">
    <property type="protein sequence ID" value="AIW03482.1"/>
    <property type="molecule type" value="Genomic_DNA"/>
</dbReference>
<dbReference type="InterPro" id="IPR007742">
    <property type="entry name" value="NosD_dom"/>
</dbReference>
<evidence type="ECO:0000313" key="4">
    <source>
        <dbReference type="EMBL" id="AIW03482.1"/>
    </source>
</evidence>
<dbReference type="GeneID" id="24608059"/>
<evidence type="ECO:0000256" key="1">
    <source>
        <dbReference type="ARBA" id="ARBA00004328"/>
    </source>
</evidence>
<protein>
    <submittedName>
        <fullName evidence="4">Tail spike protein</fullName>
    </submittedName>
</protein>
<keyword evidence="5" id="KW-1185">Reference proteome</keyword>
<organism evidence="4 5">
    <name type="scientific">Bacillus phage Moonbeam</name>
    <dbReference type="NCBI Taxonomy" id="1540091"/>
    <lineage>
        <taxon>Viruses</taxon>
        <taxon>Duplodnaviria</taxon>
        <taxon>Heunggongvirae</taxon>
        <taxon>Uroviricota</taxon>
        <taxon>Caudoviricetes</taxon>
        <taxon>Herelleviridae</taxon>
        <taxon>Bastillevirinae</taxon>
        <taxon>Moonbeamvirus</taxon>
        <taxon>Moonbeamvirus moonbeam</taxon>
    </lineage>
</organism>
<name>A0A0A0RNC0_9CAUD</name>
<reference evidence="4 5" key="1">
    <citation type="submission" date="2014-07" db="EMBL/GenBank/DDBJ databases">
        <title>Complete Genome of Bacillus megaterium Myophage Moonbeam.</title>
        <authorList>
            <person name="Cadungog J.N."/>
            <person name="Khatemi B.E."/>
            <person name="Hernandez A.C."/>
            <person name="Everett G.F.K."/>
        </authorList>
    </citation>
    <scope>NUCLEOTIDE SEQUENCE [LARGE SCALE GENOMIC DNA]</scope>
</reference>
<dbReference type="SMART" id="SM00710">
    <property type="entry name" value="PbH1"/>
    <property type="match status" value="8"/>
</dbReference>
<dbReference type="InterPro" id="IPR011050">
    <property type="entry name" value="Pectin_lyase_fold/virulence"/>
</dbReference>
<evidence type="ECO:0000259" key="3">
    <source>
        <dbReference type="Pfam" id="PF05048"/>
    </source>
</evidence>
<dbReference type="GO" id="GO:0044423">
    <property type="term" value="C:virion component"/>
    <property type="evidence" value="ECO:0007669"/>
    <property type="project" value="UniProtKB-KW"/>
</dbReference>
<evidence type="ECO:0000313" key="5">
    <source>
        <dbReference type="Proteomes" id="UP000030207"/>
    </source>
</evidence>
<accession>A0A0A0RNC0</accession>
<dbReference type="SUPFAM" id="SSF51126">
    <property type="entry name" value="Pectin lyase-like"/>
    <property type="match status" value="2"/>
</dbReference>
<gene>
    <name evidence="4" type="ORF">CPT_Moonbeam84</name>
</gene>
<dbReference type="Gene3D" id="2.160.20.10">
    <property type="entry name" value="Single-stranded right-handed beta-helix, Pectin lyase-like"/>
    <property type="match status" value="1"/>
</dbReference>
<proteinExistence type="predicted"/>
<feature type="domain" description="Periplasmic copper-binding protein NosD beta helix" evidence="3">
    <location>
        <begin position="591"/>
        <end position="758"/>
    </location>
</feature>
<dbReference type="Pfam" id="PF05048">
    <property type="entry name" value="NosD"/>
    <property type="match status" value="1"/>
</dbReference>
<dbReference type="InterPro" id="IPR006626">
    <property type="entry name" value="PbH1"/>
</dbReference>
<dbReference type="Proteomes" id="UP000030207">
    <property type="component" value="Segment"/>
</dbReference>
<comment type="subcellular location">
    <subcellularLocation>
        <location evidence="1">Virion</location>
    </subcellularLocation>
</comment>
<dbReference type="KEGG" id="vg:24608059"/>
<dbReference type="GO" id="GO:0019058">
    <property type="term" value="P:viral life cycle"/>
    <property type="evidence" value="ECO:0007669"/>
    <property type="project" value="UniProtKB-ARBA"/>
</dbReference>
<dbReference type="OrthoDB" id="1906at10239"/>
<dbReference type="InterPro" id="IPR012334">
    <property type="entry name" value="Pectin_lyas_fold"/>
</dbReference>
<dbReference type="Gene3D" id="1.20.5.300">
    <property type="match status" value="1"/>
</dbReference>